<protein>
    <submittedName>
        <fullName evidence="3">Smr domain-containing protein</fullName>
    </submittedName>
</protein>
<dbReference type="Gene3D" id="3.30.1370.110">
    <property type="match status" value="1"/>
</dbReference>
<dbReference type="InterPro" id="IPR058864">
    <property type="entry name" value="UBA_10"/>
</dbReference>
<evidence type="ECO:0000313" key="4">
    <source>
        <dbReference type="Proteomes" id="UP000756132"/>
    </source>
</evidence>
<dbReference type="InterPro" id="IPR052772">
    <property type="entry name" value="Endo/PolyKinase_Domain-Protein"/>
</dbReference>
<accession>A0A9Q8L8H8</accession>
<dbReference type="InterPro" id="IPR002625">
    <property type="entry name" value="Smr_dom"/>
</dbReference>
<feature type="compositionally biased region" description="Basic residues" evidence="1">
    <location>
        <begin position="203"/>
        <end position="213"/>
    </location>
</feature>
<organism evidence="3 4">
    <name type="scientific">Passalora fulva</name>
    <name type="common">Tomato leaf mold</name>
    <name type="synonym">Cladosporium fulvum</name>
    <dbReference type="NCBI Taxonomy" id="5499"/>
    <lineage>
        <taxon>Eukaryota</taxon>
        <taxon>Fungi</taxon>
        <taxon>Dikarya</taxon>
        <taxon>Ascomycota</taxon>
        <taxon>Pezizomycotina</taxon>
        <taxon>Dothideomycetes</taxon>
        <taxon>Dothideomycetidae</taxon>
        <taxon>Mycosphaerellales</taxon>
        <taxon>Mycosphaerellaceae</taxon>
        <taxon>Fulvia</taxon>
    </lineage>
</organism>
<dbReference type="KEGG" id="ffu:CLAFUR5_02289"/>
<dbReference type="EMBL" id="CP090163">
    <property type="protein sequence ID" value="UJO12669.1"/>
    <property type="molecule type" value="Genomic_DNA"/>
</dbReference>
<dbReference type="PANTHER" id="PTHR46535:SF1">
    <property type="entry name" value="NEDD4-BINDING PROTEIN 2"/>
    <property type="match status" value="1"/>
</dbReference>
<keyword evidence="4" id="KW-1185">Reference proteome</keyword>
<name>A0A9Q8L8H8_PASFU</name>
<evidence type="ECO:0000259" key="2">
    <source>
        <dbReference type="PROSITE" id="PS50828"/>
    </source>
</evidence>
<reference evidence="3" key="2">
    <citation type="journal article" date="2022" name="Microb. Genom.">
        <title>A chromosome-scale genome assembly of the tomato pathogen Cladosporium fulvum reveals a compartmentalized genome architecture and the presence of a dispensable chromosome.</title>
        <authorList>
            <person name="Zaccaron A.Z."/>
            <person name="Chen L.H."/>
            <person name="Samaras A."/>
            <person name="Stergiopoulos I."/>
        </authorList>
    </citation>
    <scope>NUCLEOTIDE SEQUENCE</scope>
    <source>
        <strain evidence="3">Race5_Kim</strain>
    </source>
</reference>
<feature type="region of interest" description="Disordered" evidence="1">
    <location>
        <begin position="359"/>
        <end position="382"/>
    </location>
</feature>
<dbReference type="GO" id="GO:0004519">
    <property type="term" value="F:endonuclease activity"/>
    <property type="evidence" value="ECO:0007669"/>
    <property type="project" value="TreeGrafter"/>
</dbReference>
<evidence type="ECO:0000256" key="1">
    <source>
        <dbReference type="SAM" id="MobiDB-lite"/>
    </source>
</evidence>
<dbReference type="SUPFAM" id="SSF160443">
    <property type="entry name" value="SMR domain-like"/>
    <property type="match status" value="1"/>
</dbReference>
<sequence>MGDTFARLEILSQAEYCPPLDPALLSAIVSDFDLNVESNVQEARAILEPLKESALVEEAAGFDASGTGGARDGELLNATRPDSCPGTSTSLSRETDLTSLSNDVSSIDLQSEGSSTPIHGDIAEDLENADEETKIVRLEAVLQDRVSRQKIQYTLRKCNGKWHAAFDELLNHIWLDEAENSEDGSRIAAKGIDAFSEENIAKRGRKKKTKANKVRYLDETRSSSLPSPTESPAGPVNQWQDSNMGIEYITSRTGLSFSSVASIYYKHSASLAQTIGAVLKDNLNAKPELENDPIIAVNVHDLGTEFPTIAFEYRTALVRLTHPSTAAAHELAKALTTRPTGTTGGIKIVPNYVRPKIDDSDYDDRTVSRSSLDASPIDGSSSADRASAYAAARSAALSQAYAAHRRAKSDRLMGGAAAYYGQVGRDYAALSSKASAAAADQLAASQSTRNQLDLHGVDVLNGVRISQQRVEQWWTNLGEHRVDGRRGADERQAGYNIVVGLGRHSEGGRSKLGPAVSKALRNAGWRIEQTGAVIVVRGKARG</sequence>
<feature type="domain" description="Smr" evidence="2">
    <location>
        <begin position="452"/>
        <end position="539"/>
    </location>
</feature>
<dbReference type="Proteomes" id="UP000756132">
    <property type="component" value="Chromosome 1"/>
</dbReference>
<reference evidence="3" key="1">
    <citation type="submission" date="2021-12" db="EMBL/GenBank/DDBJ databases">
        <authorList>
            <person name="Zaccaron A."/>
            <person name="Stergiopoulos I."/>
        </authorList>
    </citation>
    <scope>NUCLEOTIDE SEQUENCE</scope>
    <source>
        <strain evidence="3">Race5_Kim</strain>
    </source>
</reference>
<dbReference type="Pfam" id="PF26286">
    <property type="entry name" value="UBA_10"/>
    <property type="match status" value="1"/>
</dbReference>
<dbReference type="PROSITE" id="PS50828">
    <property type="entry name" value="SMR"/>
    <property type="match status" value="1"/>
</dbReference>
<evidence type="ECO:0000313" key="3">
    <source>
        <dbReference type="EMBL" id="UJO12669.1"/>
    </source>
</evidence>
<dbReference type="RefSeq" id="XP_047757035.1">
    <property type="nucleotide sequence ID" value="XM_047901437.1"/>
</dbReference>
<dbReference type="InterPro" id="IPR036063">
    <property type="entry name" value="Smr_dom_sf"/>
</dbReference>
<dbReference type="PANTHER" id="PTHR46535">
    <property type="entry name" value="NEDD4-BINDING PROTEIN 2"/>
    <property type="match status" value="1"/>
</dbReference>
<proteinExistence type="predicted"/>
<dbReference type="GO" id="GO:0005634">
    <property type="term" value="C:nucleus"/>
    <property type="evidence" value="ECO:0007669"/>
    <property type="project" value="TreeGrafter"/>
</dbReference>
<feature type="region of interest" description="Disordered" evidence="1">
    <location>
        <begin position="63"/>
        <end position="98"/>
    </location>
</feature>
<dbReference type="GeneID" id="71982167"/>
<dbReference type="OrthoDB" id="443981at2759"/>
<dbReference type="AlphaFoldDB" id="A0A9Q8L8H8"/>
<gene>
    <name evidence="3" type="ORF">CLAFUR5_02289</name>
</gene>
<feature type="compositionally biased region" description="Polar residues" evidence="1">
    <location>
        <begin position="85"/>
        <end position="98"/>
    </location>
</feature>
<feature type="region of interest" description="Disordered" evidence="1">
    <location>
        <begin position="203"/>
        <end position="239"/>
    </location>
</feature>